<dbReference type="PANTHER" id="PTHR42878">
    <property type="entry name" value="TWO-COMPONENT HISTIDINE KINASE"/>
    <property type="match status" value="1"/>
</dbReference>
<dbReference type="GO" id="GO:0000155">
    <property type="term" value="F:phosphorelay sensor kinase activity"/>
    <property type="evidence" value="ECO:0007669"/>
    <property type="project" value="InterPro"/>
</dbReference>
<evidence type="ECO:0000256" key="2">
    <source>
        <dbReference type="ARBA" id="ARBA00004236"/>
    </source>
</evidence>
<dbReference type="GO" id="GO:0005886">
    <property type="term" value="C:plasma membrane"/>
    <property type="evidence" value="ECO:0007669"/>
    <property type="project" value="UniProtKB-SubCell"/>
</dbReference>
<keyword evidence="10" id="KW-0902">Two-component regulatory system</keyword>
<evidence type="ECO:0000256" key="11">
    <source>
        <dbReference type="ARBA" id="ARBA00023136"/>
    </source>
</evidence>
<evidence type="ECO:0000256" key="12">
    <source>
        <dbReference type="SAM" id="Phobius"/>
    </source>
</evidence>
<dbReference type="GO" id="GO:0007234">
    <property type="term" value="P:osmosensory signaling via phosphorelay pathway"/>
    <property type="evidence" value="ECO:0007669"/>
    <property type="project" value="TreeGrafter"/>
</dbReference>
<dbReference type="AlphaFoldDB" id="A0AA91TLA7"/>
<dbReference type="InterPro" id="IPR005467">
    <property type="entry name" value="His_kinase_dom"/>
</dbReference>
<dbReference type="EC" id="2.7.13.3" evidence="3"/>
<comment type="subcellular location">
    <subcellularLocation>
        <location evidence="2">Cell membrane</location>
    </subcellularLocation>
</comment>
<dbReference type="GO" id="GO:0030295">
    <property type="term" value="F:protein kinase activator activity"/>
    <property type="evidence" value="ECO:0007669"/>
    <property type="project" value="TreeGrafter"/>
</dbReference>
<feature type="domain" description="Histidine kinase" evidence="13">
    <location>
        <begin position="242"/>
        <end position="457"/>
    </location>
</feature>
<dbReference type="GO" id="GO:0005524">
    <property type="term" value="F:ATP binding"/>
    <property type="evidence" value="ECO:0007669"/>
    <property type="project" value="UniProtKB-KW"/>
</dbReference>
<keyword evidence="4" id="KW-1003">Cell membrane</keyword>
<organism evidence="14 15">
    <name type="scientific">Segatella copri</name>
    <dbReference type="NCBI Taxonomy" id="165179"/>
    <lineage>
        <taxon>Bacteria</taxon>
        <taxon>Pseudomonadati</taxon>
        <taxon>Bacteroidota</taxon>
        <taxon>Bacteroidia</taxon>
        <taxon>Bacteroidales</taxon>
        <taxon>Prevotellaceae</taxon>
        <taxon>Segatella</taxon>
    </lineage>
</organism>
<keyword evidence="11 12" id="KW-0472">Membrane</keyword>
<dbReference type="SUPFAM" id="SSF55874">
    <property type="entry name" value="ATPase domain of HSP90 chaperone/DNA topoisomerase II/histidine kinase"/>
    <property type="match status" value="1"/>
</dbReference>
<keyword evidence="8" id="KW-0418">Kinase</keyword>
<dbReference type="Gene3D" id="1.10.287.130">
    <property type="match status" value="1"/>
</dbReference>
<dbReference type="PROSITE" id="PS50109">
    <property type="entry name" value="HIS_KIN"/>
    <property type="match status" value="1"/>
</dbReference>
<dbReference type="Gene3D" id="3.30.565.10">
    <property type="entry name" value="Histidine kinase-like ATPase, C-terminal domain"/>
    <property type="match status" value="1"/>
</dbReference>
<sequence>MKKYYCITILALLVVTLLQGYNVSLQYKEYTYKEIDKINSALKVSVDEEYAIRAHQNYNPHKDGKQRLYTKIMTDEDFIKAKPKKEDVIRFDEINIQDLRDKGIIETEAEAMGLLTKDILTTKGNPININKLSQIFKKNLNEGFTYTLLILDENKKVIKSYGQIKDIETWQASKPIGIGLKPIRFVQAKVDITPSSFIRNSIETLVATILLALIIVFCVGYQMTAIRNKENLLRNREVSIHGTIHDLKAPLASVLLTLGFIKDSIEDMQLQELLHSSEKKIQNLANTIKTILITAKAGENKLALNKEPVNLMELAKLAQEQVDSNYADKPHSIHIHDCRTSKEEIPADRYLIENVLGNLIENAVKYSEAEADIEVSIRSDEHFAIVSVKDNGIGIDRKYQKKIFEQFYRIPGTQHKNGYGIGLALVKYAVRAHGGTIRVESEPGKGSTFTFTLPMKKK</sequence>
<feature type="transmembrane region" description="Helical" evidence="12">
    <location>
        <begin position="205"/>
        <end position="226"/>
    </location>
</feature>
<dbReference type="Proteomes" id="UP000215155">
    <property type="component" value="Unassembled WGS sequence"/>
</dbReference>
<keyword evidence="6" id="KW-0808">Transferase</keyword>
<name>A0AA91TLA7_9BACT</name>
<evidence type="ECO:0000256" key="5">
    <source>
        <dbReference type="ARBA" id="ARBA00022553"/>
    </source>
</evidence>
<dbReference type="SUPFAM" id="SSF47384">
    <property type="entry name" value="Homodimeric domain of signal transducing histidine kinase"/>
    <property type="match status" value="1"/>
</dbReference>
<dbReference type="SMART" id="SM00387">
    <property type="entry name" value="HATPase_c"/>
    <property type="match status" value="1"/>
</dbReference>
<comment type="catalytic activity">
    <reaction evidence="1">
        <text>ATP + protein L-histidine = ADP + protein N-phospho-L-histidine.</text>
        <dbReference type="EC" id="2.7.13.3"/>
    </reaction>
</comment>
<evidence type="ECO:0000256" key="3">
    <source>
        <dbReference type="ARBA" id="ARBA00012438"/>
    </source>
</evidence>
<evidence type="ECO:0000256" key="9">
    <source>
        <dbReference type="ARBA" id="ARBA00022840"/>
    </source>
</evidence>
<reference evidence="14 15" key="1">
    <citation type="submission" date="2017-07" db="EMBL/GenBank/DDBJ databases">
        <title>Draft genome sequence of Prevotella copri isolated from the gut of healthy adult Indian.</title>
        <authorList>
            <person name="Das B."/>
            <person name="Bag S."/>
            <person name="Ghosh T.S."/>
        </authorList>
    </citation>
    <scope>NUCLEOTIDE SEQUENCE [LARGE SCALE GENOMIC DNA]</scope>
    <source>
        <strain evidence="14 15">Indica</strain>
    </source>
</reference>
<comment type="caution">
    <text evidence="14">The sequence shown here is derived from an EMBL/GenBank/DDBJ whole genome shotgun (WGS) entry which is preliminary data.</text>
</comment>
<evidence type="ECO:0000256" key="8">
    <source>
        <dbReference type="ARBA" id="ARBA00022777"/>
    </source>
</evidence>
<dbReference type="InterPro" id="IPR036890">
    <property type="entry name" value="HATPase_C_sf"/>
</dbReference>
<evidence type="ECO:0000256" key="6">
    <source>
        <dbReference type="ARBA" id="ARBA00022679"/>
    </source>
</evidence>
<dbReference type="InterPro" id="IPR003594">
    <property type="entry name" value="HATPase_dom"/>
</dbReference>
<keyword evidence="9" id="KW-0067">ATP-binding</keyword>
<keyword evidence="12" id="KW-0812">Transmembrane</keyword>
<keyword evidence="5" id="KW-0597">Phosphoprotein</keyword>
<keyword evidence="12" id="KW-1133">Transmembrane helix</keyword>
<evidence type="ECO:0000256" key="10">
    <source>
        <dbReference type="ARBA" id="ARBA00023012"/>
    </source>
</evidence>
<evidence type="ECO:0000259" key="13">
    <source>
        <dbReference type="PROSITE" id="PS50109"/>
    </source>
</evidence>
<evidence type="ECO:0000256" key="4">
    <source>
        <dbReference type="ARBA" id="ARBA00022475"/>
    </source>
</evidence>
<evidence type="ECO:0000256" key="1">
    <source>
        <dbReference type="ARBA" id="ARBA00000085"/>
    </source>
</evidence>
<dbReference type="EMBL" id="NMPZ01000003">
    <property type="protein sequence ID" value="OXL44932.1"/>
    <property type="molecule type" value="Genomic_DNA"/>
</dbReference>
<dbReference type="InterPro" id="IPR050351">
    <property type="entry name" value="BphY/WalK/GraS-like"/>
</dbReference>
<accession>A0AA91TLA7</accession>
<keyword evidence="7" id="KW-0547">Nucleotide-binding</keyword>
<proteinExistence type="predicted"/>
<protein>
    <recommendedName>
        <fullName evidence="3">histidine kinase</fullName>
        <ecNumber evidence="3">2.7.13.3</ecNumber>
    </recommendedName>
</protein>
<dbReference type="InterPro" id="IPR036097">
    <property type="entry name" value="HisK_dim/P_sf"/>
</dbReference>
<evidence type="ECO:0000313" key="14">
    <source>
        <dbReference type="EMBL" id="OXL44932.1"/>
    </source>
</evidence>
<dbReference type="GO" id="GO:0000156">
    <property type="term" value="F:phosphorelay response regulator activity"/>
    <property type="evidence" value="ECO:0007669"/>
    <property type="project" value="TreeGrafter"/>
</dbReference>
<gene>
    <name evidence="14" type="ORF">CFT61_03090</name>
</gene>
<dbReference type="PANTHER" id="PTHR42878:SF7">
    <property type="entry name" value="SENSOR HISTIDINE KINASE GLRK"/>
    <property type="match status" value="1"/>
</dbReference>
<evidence type="ECO:0000313" key="15">
    <source>
        <dbReference type="Proteomes" id="UP000215155"/>
    </source>
</evidence>
<dbReference type="FunFam" id="3.30.565.10:FF:000023">
    <property type="entry name" value="PAS domain-containing sensor histidine kinase"/>
    <property type="match status" value="1"/>
</dbReference>
<evidence type="ECO:0000256" key="7">
    <source>
        <dbReference type="ARBA" id="ARBA00022741"/>
    </source>
</evidence>
<dbReference type="PRINTS" id="PR00344">
    <property type="entry name" value="BCTRLSENSOR"/>
</dbReference>
<dbReference type="InterPro" id="IPR004358">
    <property type="entry name" value="Sig_transdc_His_kin-like_C"/>
</dbReference>
<dbReference type="Pfam" id="PF02518">
    <property type="entry name" value="HATPase_c"/>
    <property type="match status" value="1"/>
</dbReference>
<dbReference type="CDD" id="cd00075">
    <property type="entry name" value="HATPase"/>
    <property type="match status" value="1"/>
</dbReference>